<organism evidence="1 2">
    <name type="scientific">Algoriphagus boseongensis</name>
    <dbReference type="NCBI Taxonomy" id="1442587"/>
    <lineage>
        <taxon>Bacteria</taxon>
        <taxon>Pseudomonadati</taxon>
        <taxon>Bacteroidota</taxon>
        <taxon>Cytophagia</taxon>
        <taxon>Cytophagales</taxon>
        <taxon>Cyclobacteriaceae</taxon>
        <taxon>Algoriphagus</taxon>
    </lineage>
</organism>
<dbReference type="RefSeq" id="WP_133552184.1">
    <property type="nucleotide sequence ID" value="NZ_SNYF01000005.1"/>
</dbReference>
<proteinExistence type="predicted"/>
<dbReference type="Proteomes" id="UP000294535">
    <property type="component" value="Unassembled WGS sequence"/>
</dbReference>
<gene>
    <name evidence="1" type="ORF">DFQ04_0418</name>
</gene>
<protein>
    <submittedName>
        <fullName evidence="1">Uncharacterized protein</fullName>
    </submittedName>
</protein>
<reference evidence="1 2" key="1">
    <citation type="submission" date="2019-03" db="EMBL/GenBank/DDBJ databases">
        <title>Genomic Encyclopedia of Type Strains, Phase III (KMG-III): the genomes of soil and plant-associated and newly described type strains.</title>
        <authorList>
            <person name="Whitman W."/>
        </authorList>
    </citation>
    <scope>NUCLEOTIDE SEQUENCE [LARGE SCALE GENOMIC DNA]</scope>
    <source>
        <strain evidence="1 2">CECT 8446</strain>
    </source>
</reference>
<dbReference type="OrthoDB" id="9156397at2"/>
<sequence>MTLEELINQYKTEGYKFWKYRDKDGNNITTHFFFETHSDYLDRYLSFYKELPNLTEVIVHAADGIFKLTNNGIEYFIRHNHQEVFLDKEGNQRGVPYEVSRQVRNNMIKRMNDILKARTFDEIYQIVTECKVKGFGELSIYDTSMRIASHLNIEPDKIYLHAGARKGMEILEEKGYVEQGASRKKYIEIKEMPKPMQQLKAAESEHMLCSMKDDMKELDQQN</sequence>
<name>A0A4R6T8W6_9BACT</name>
<keyword evidence="2" id="KW-1185">Reference proteome</keyword>
<accession>A0A4R6T8W6</accession>
<evidence type="ECO:0000313" key="1">
    <source>
        <dbReference type="EMBL" id="TDQ18613.1"/>
    </source>
</evidence>
<dbReference type="AlphaFoldDB" id="A0A4R6T8W6"/>
<dbReference type="EMBL" id="SNYF01000005">
    <property type="protein sequence ID" value="TDQ18613.1"/>
    <property type="molecule type" value="Genomic_DNA"/>
</dbReference>
<evidence type="ECO:0000313" key="2">
    <source>
        <dbReference type="Proteomes" id="UP000294535"/>
    </source>
</evidence>
<comment type="caution">
    <text evidence="1">The sequence shown here is derived from an EMBL/GenBank/DDBJ whole genome shotgun (WGS) entry which is preliminary data.</text>
</comment>